<evidence type="ECO:0000259" key="3">
    <source>
        <dbReference type="PROSITE" id="PS51471"/>
    </source>
</evidence>
<comment type="similarity">
    <text evidence="1 2">Belongs to the iron/ascorbate-dependent oxidoreductase family.</text>
</comment>
<comment type="caution">
    <text evidence="4">The sequence shown here is derived from an EMBL/GenBank/DDBJ whole genome shotgun (WGS) entry which is preliminary data.</text>
</comment>
<dbReference type="GO" id="GO:0046872">
    <property type="term" value="F:metal ion binding"/>
    <property type="evidence" value="ECO:0007669"/>
    <property type="project" value="UniProtKB-KW"/>
</dbReference>
<dbReference type="PANTHER" id="PTHR47990">
    <property type="entry name" value="2-OXOGLUTARATE (2OG) AND FE(II)-DEPENDENT OXYGENASE SUPERFAMILY PROTEIN-RELATED"/>
    <property type="match status" value="1"/>
</dbReference>
<dbReference type="InterPro" id="IPR044861">
    <property type="entry name" value="IPNS-like_FE2OG_OXY"/>
</dbReference>
<dbReference type="GO" id="GO:0016491">
    <property type="term" value="F:oxidoreductase activity"/>
    <property type="evidence" value="ECO:0007669"/>
    <property type="project" value="UniProtKB-KW"/>
</dbReference>
<evidence type="ECO:0000256" key="1">
    <source>
        <dbReference type="ARBA" id="ARBA00008056"/>
    </source>
</evidence>
<dbReference type="InterPro" id="IPR050231">
    <property type="entry name" value="Iron_ascorbate_oxido_reductase"/>
</dbReference>
<keyword evidence="2" id="KW-0560">Oxidoreductase</keyword>
<dbReference type="InterPro" id="IPR027443">
    <property type="entry name" value="IPNS-like_sf"/>
</dbReference>
<keyword evidence="2" id="KW-0479">Metal-binding</keyword>
<dbReference type="SUPFAM" id="SSF51197">
    <property type="entry name" value="Clavaminate synthase-like"/>
    <property type="match status" value="1"/>
</dbReference>
<name>A0AAI8YPT6_9PEZI</name>
<proteinExistence type="inferred from homology"/>
<dbReference type="Gene3D" id="2.60.120.330">
    <property type="entry name" value="B-lactam Antibiotic, Isopenicillin N Synthase, Chain"/>
    <property type="match status" value="1"/>
</dbReference>
<feature type="domain" description="Fe2OG dioxygenase" evidence="3">
    <location>
        <begin position="192"/>
        <end position="310"/>
    </location>
</feature>
<evidence type="ECO:0000256" key="2">
    <source>
        <dbReference type="RuleBase" id="RU003682"/>
    </source>
</evidence>
<protein>
    <submittedName>
        <fullName evidence="4">Uu.00g055160.m01.CDS01</fullName>
    </submittedName>
</protein>
<reference evidence="4" key="1">
    <citation type="submission" date="2023-10" db="EMBL/GenBank/DDBJ databases">
        <authorList>
            <person name="Hackl T."/>
        </authorList>
    </citation>
    <scope>NUCLEOTIDE SEQUENCE</scope>
</reference>
<dbReference type="GO" id="GO:0044283">
    <property type="term" value="P:small molecule biosynthetic process"/>
    <property type="evidence" value="ECO:0007669"/>
    <property type="project" value="UniProtKB-ARBA"/>
</dbReference>
<dbReference type="AlphaFoldDB" id="A0AAI8YPT6"/>
<dbReference type="Pfam" id="PF14226">
    <property type="entry name" value="DIOX_N"/>
    <property type="match status" value="1"/>
</dbReference>
<gene>
    <name evidence="4" type="ORF">KHLLAP_LOCUS12969</name>
</gene>
<dbReference type="Proteomes" id="UP001295740">
    <property type="component" value="Unassembled WGS sequence"/>
</dbReference>
<accession>A0AAI8YPT6</accession>
<organism evidence="4 5">
    <name type="scientific">Anthostomella pinea</name>
    <dbReference type="NCBI Taxonomy" id="933095"/>
    <lineage>
        <taxon>Eukaryota</taxon>
        <taxon>Fungi</taxon>
        <taxon>Dikarya</taxon>
        <taxon>Ascomycota</taxon>
        <taxon>Pezizomycotina</taxon>
        <taxon>Sordariomycetes</taxon>
        <taxon>Xylariomycetidae</taxon>
        <taxon>Xylariales</taxon>
        <taxon>Xylariaceae</taxon>
        <taxon>Anthostomella</taxon>
    </lineage>
</organism>
<sequence>MPHKEEHREFTPALYPEFPDGFPTLQLQTVSLSKLLQNDATEQDRVFEQCKGRGFFYLELGGCEAGEMILKLADDIAAVGEDTLKLPMAEKLQYQLQGRSLDGYKLAGASAADKKGTRDTAEFFNVGKNDMIVPDDQMKKPWPAPIKAAKPLFSTYVKTAHGIGMHILSVIASKMGVDPSEFASRHRIEEMSGDHVRITRGPPRATEEMPEIQTPSHTDFGTITILMNWLGGLQVYSVSARTAQLSDGQPDVAGEWLWVKPQKGCAIINLGDAAVKFTNGVLCSGRHRVIPSPGAQGRWPRYSIVYFVRPEDQCVMRQLRGGGIPDGPEEEAITARDWIFRQAQGLGIQFEKEKDK</sequence>
<dbReference type="Pfam" id="PF03171">
    <property type="entry name" value="2OG-FeII_Oxy"/>
    <property type="match status" value="1"/>
</dbReference>
<dbReference type="PROSITE" id="PS51471">
    <property type="entry name" value="FE2OG_OXY"/>
    <property type="match status" value="1"/>
</dbReference>
<keyword evidence="5" id="KW-1185">Reference proteome</keyword>
<keyword evidence="2" id="KW-0408">Iron</keyword>
<dbReference type="InterPro" id="IPR005123">
    <property type="entry name" value="Oxoglu/Fe-dep_dioxygenase_dom"/>
</dbReference>
<dbReference type="InterPro" id="IPR026992">
    <property type="entry name" value="DIOX_N"/>
</dbReference>
<dbReference type="EMBL" id="CAUWAG010000019">
    <property type="protein sequence ID" value="CAJ2512501.1"/>
    <property type="molecule type" value="Genomic_DNA"/>
</dbReference>
<evidence type="ECO:0000313" key="4">
    <source>
        <dbReference type="EMBL" id="CAJ2512501.1"/>
    </source>
</evidence>
<evidence type="ECO:0000313" key="5">
    <source>
        <dbReference type="Proteomes" id="UP001295740"/>
    </source>
</evidence>